<feature type="domain" description="N-acetyltransferase" evidence="1">
    <location>
        <begin position="106"/>
        <end position="242"/>
    </location>
</feature>
<name>A0A561TZJ5_9PSEU</name>
<comment type="caution">
    <text evidence="2">The sequence shown here is derived from an EMBL/GenBank/DDBJ whole genome shotgun (WGS) entry which is preliminary data.</text>
</comment>
<gene>
    <name evidence="2" type="ORF">FHU35_17180</name>
</gene>
<dbReference type="Proteomes" id="UP000316184">
    <property type="component" value="Unassembled WGS sequence"/>
</dbReference>
<sequence>MGSAAEVAAASSDLMVRWAAQALEPGYPHELGSAWRHRSAVAVFAPRLNRADRVVHAGDEDDVVALLEEISPALSGQKVRFLARAPLAARVAERVGLEVLATFGWMHLDAEPPRAPAPGAEWLTEADVPDIDALLRRANPGSYLFPDDPGAVRWAGIRDADGTPVSVAGDSWPAPGIRYISGVATHPAHRGRGLSTRLCTFLTRELAAHGDVVLMADEDNEPALRVYRGLGYRYTPISASRC</sequence>
<dbReference type="AlphaFoldDB" id="A0A561TZJ5"/>
<accession>A0A561TZJ5</accession>
<dbReference type="InterPro" id="IPR016181">
    <property type="entry name" value="Acyl_CoA_acyltransferase"/>
</dbReference>
<dbReference type="GO" id="GO:0016747">
    <property type="term" value="F:acyltransferase activity, transferring groups other than amino-acyl groups"/>
    <property type="evidence" value="ECO:0007669"/>
    <property type="project" value="InterPro"/>
</dbReference>
<dbReference type="Pfam" id="PF00583">
    <property type="entry name" value="Acetyltransf_1"/>
    <property type="match status" value="1"/>
</dbReference>
<evidence type="ECO:0000313" key="2">
    <source>
        <dbReference type="EMBL" id="TWF92537.1"/>
    </source>
</evidence>
<dbReference type="PROSITE" id="PS51186">
    <property type="entry name" value="GNAT"/>
    <property type="match status" value="1"/>
</dbReference>
<dbReference type="Gene3D" id="3.40.630.30">
    <property type="match status" value="1"/>
</dbReference>
<proteinExistence type="predicted"/>
<dbReference type="InterPro" id="IPR000182">
    <property type="entry name" value="GNAT_dom"/>
</dbReference>
<dbReference type="CDD" id="cd04301">
    <property type="entry name" value="NAT_SF"/>
    <property type="match status" value="1"/>
</dbReference>
<dbReference type="EMBL" id="VIWX01000007">
    <property type="protein sequence ID" value="TWF92537.1"/>
    <property type="molecule type" value="Genomic_DNA"/>
</dbReference>
<dbReference type="SUPFAM" id="SSF55729">
    <property type="entry name" value="Acyl-CoA N-acyltransferases (Nat)"/>
    <property type="match status" value="1"/>
</dbReference>
<organism evidence="2 3">
    <name type="scientific">Saccharopolyspora dendranthemae</name>
    <dbReference type="NCBI Taxonomy" id="1181886"/>
    <lineage>
        <taxon>Bacteria</taxon>
        <taxon>Bacillati</taxon>
        <taxon>Actinomycetota</taxon>
        <taxon>Actinomycetes</taxon>
        <taxon>Pseudonocardiales</taxon>
        <taxon>Pseudonocardiaceae</taxon>
        <taxon>Saccharopolyspora</taxon>
    </lineage>
</organism>
<evidence type="ECO:0000259" key="1">
    <source>
        <dbReference type="PROSITE" id="PS51186"/>
    </source>
</evidence>
<keyword evidence="3" id="KW-1185">Reference proteome</keyword>
<protein>
    <submittedName>
        <fullName evidence="2">FR47-like protein</fullName>
    </submittedName>
</protein>
<evidence type="ECO:0000313" key="3">
    <source>
        <dbReference type="Proteomes" id="UP000316184"/>
    </source>
</evidence>
<reference evidence="2 3" key="1">
    <citation type="submission" date="2019-06" db="EMBL/GenBank/DDBJ databases">
        <title>Sequencing the genomes of 1000 actinobacteria strains.</title>
        <authorList>
            <person name="Klenk H.-P."/>
        </authorList>
    </citation>
    <scope>NUCLEOTIDE SEQUENCE [LARGE SCALE GENOMIC DNA]</scope>
    <source>
        <strain evidence="2 3">DSM 46699</strain>
    </source>
</reference>